<feature type="transmembrane region" description="Helical" evidence="3">
    <location>
        <begin position="173"/>
        <end position="192"/>
    </location>
</feature>
<reference evidence="5" key="1">
    <citation type="journal article" date="2020" name="Stud. Mycol.">
        <title>101 Dothideomycetes genomes: a test case for predicting lifestyles and emergence of pathogens.</title>
        <authorList>
            <person name="Haridas S."/>
            <person name="Albert R."/>
            <person name="Binder M."/>
            <person name="Bloem J."/>
            <person name="Labutti K."/>
            <person name="Salamov A."/>
            <person name="Andreopoulos B."/>
            <person name="Baker S."/>
            <person name="Barry K."/>
            <person name="Bills G."/>
            <person name="Bluhm B."/>
            <person name="Cannon C."/>
            <person name="Castanera R."/>
            <person name="Culley D."/>
            <person name="Daum C."/>
            <person name="Ezra D."/>
            <person name="Gonzalez J."/>
            <person name="Henrissat B."/>
            <person name="Kuo A."/>
            <person name="Liang C."/>
            <person name="Lipzen A."/>
            <person name="Lutzoni F."/>
            <person name="Magnuson J."/>
            <person name="Mondo S."/>
            <person name="Nolan M."/>
            <person name="Ohm R."/>
            <person name="Pangilinan J."/>
            <person name="Park H.-J."/>
            <person name="Ramirez L."/>
            <person name="Alfaro M."/>
            <person name="Sun H."/>
            <person name="Tritt A."/>
            <person name="Yoshinaga Y."/>
            <person name="Zwiers L.-H."/>
            <person name="Turgeon B."/>
            <person name="Goodwin S."/>
            <person name="Spatafora J."/>
            <person name="Crous P."/>
            <person name="Grigoriev I."/>
        </authorList>
    </citation>
    <scope>NUCLEOTIDE SEQUENCE</scope>
    <source>
        <strain evidence="5">CBS 125425</strain>
    </source>
</reference>
<feature type="transmembrane region" description="Helical" evidence="3">
    <location>
        <begin position="295"/>
        <end position="315"/>
    </location>
</feature>
<feature type="domain" description="Glycosyl transferase CAP10" evidence="4">
    <location>
        <begin position="678"/>
        <end position="971"/>
    </location>
</feature>
<evidence type="ECO:0000313" key="6">
    <source>
        <dbReference type="Proteomes" id="UP000799444"/>
    </source>
</evidence>
<feature type="transmembrane region" description="Helical" evidence="3">
    <location>
        <begin position="252"/>
        <end position="275"/>
    </location>
</feature>
<protein>
    <recommendedName>
        <fullName evidence="4">Glycosyl transferase CAP10 domain-containing protein</fullName>
    </recommendedName>
</protein>
<feature type="transmembrane region" description="Helical" evidence="3">
    <location>
        <begin position="354"/>
        <end position="371"/>
    </location>
</feature>
<dbReference type="InterPro" id="IPR051091">
    <property type="entry name" value="O-Glucosyltr/Glycosyltrsf_90"/>
</dbReference>
<dbReference type="GO" id="GO:0016740">
    <property type="term" value="F:transferase activity"/>
    <property type="evidence" value="ECO:0007669"/>
    <property type="project" value="UniProtKB-KW"/>
</dbReference>
<dbReference type="SMART" id="SM00672">
    <property type="entry name" value="CAP10"/>
    <property type="match status" value="1"/>
</dbReference>
<proteinExistence type="inferred from homology"/>
<dbReference type="PANTHER" id="PTHR12203:SF35">
    <property type="entry name" value="PROTEIN O-GLUCOSYLTRANSFERASE 1"/>
    <property type="match status" value="1"/>
</dbReference>
<feature type="transmembrane region" description="Helical" evidence="3">
    <location>
        <begin position="392"/>
        <end position="411"/>
    </location>
</feature>
<evidence type="ECO:0000256" key="3">
    <source>
        <dbReference type="SAM" id="Phobius"/>
    </source>
</evidence>
<name>A0A9P4V2R5_9PLEO</name>
<keyword evidence="2" id="KW-0808">Transferase</keyword>
<dbReference type="OrthoDB" id="541052at2759"/>
<accession>A0A9P4V2R5</accession>
<organism evidence="5 6">
    <name type="scientific">Polyplosphaeria fusca</name>
    <dbReference type="NCBI Taxonomy" id="682080"/>
    <lineage>
        <taxon>Eukaryota</taxon>
        <taxon>Fungi</taxon>
        <taxon>Dikarya</taxon>
        <taxon>Ascomycota</taxon>
        <taxon>Pezizomycotina</taxon>
        <taxon>Dothideomycetes</taxon>
        <taxon>Pleosporomycetidae</taxon>
        <taxon>Pleosporales</taxon>
        <taxon>Tetraplosphaeriaceae</taxon>
        <taxon>Polyplosphaeria</taxon>
    </lineage>
</organism>
<feature type="transmembrane region" description="Helical" evidence="3">
    <location>
        <begin position="322"/>
        <end position="342"/>
    </location>
</feature>
<dbReference type="AlphaFoldDB" id="A0A9P4V2R5"/>
<evidence type="ECO:0000256" key="1">
    <source>
        <dbReference type="ARBA" id="ARBA00010118"/>
    </source>
</evidence>
<comment type="similarity">
    <text evidence="1">Belongs to the glycosyltransferase 90 family.</text>
</comment>
<evidence type="ECO:0000256" key="2">
    <source>
        <dbReference type="ARBA" id="ARBA00022679"/>
    </source>
</evidence>
<dbReference type="PANTHER" id="PTHR12203">
    <property type="entry name" value="KDEL LYS-ASP-GLU-LEU CONTAINING - RELATED"/>
    <property type="match status" value="1"/>
</dbReference>
<comment type="caution">
    <text evidence="5">The sequence shown here is derived from an EMBL/GenBank/DDBJ whole genome shotgun (WGS) entry which is preliminary data.</text>
</comment>
<sequence>MDRKWLLFPCGLVTGTGYLSTAVDTSFAFDRPLHSIGVLLLFSGLTILAYDAWTTPRRPSTLTNQYRLIPLDDGAGRAVTRDPSPTGPIGARARASDSRKRLILACLLLAIICSRLAVFWRVQRDDECTSPTALVLIPLVLALYHSTLSPSGCMVDFWPDHIFYVLSRGTSRYILPSLLLCVGSFMVSWRAGPLRSSFICPITTSAVTTIPRLQFFGTFLDCAAVLIIFWFVDQEALSNQDGPTESFDVSKLHVLGVTIIASSAALAVAGFIAFWAEPTNREWFLPLHYEYLRHLLRLVIVIPCMIICFFSTARINGVMSTSLLMCFSAAFTGVFWAFRTGVESTFPPKATAELVVYLLVLTVALGLYVLVDSKTENRLSSRAQFRLGRYQALLLILLLCIIWLGGFGYQFSRRRDLTNDHPIAILVKSADSAHERWLSRVKRSRTLLEAVRNYQDRYSRDPPPGFDKWYEFATSRDSAIIDDFDNIDLDLMPFSSLSAAELRKKTGVALAEGSQIGGIKIRGGKAGFVMNGNHTESWVMDGTIRMMENFVDFLPDMDIAINLDHTPRIGLPFSSLRQADSQRQIYPERGSINITVDFSPDRGSTWDDVPVDLQQSHGSLSPHSHPGFSSYGFLSCPPDSRARRESHWTKRNLCTSCAAPHSLGVFVSNWTTSADPCHQPDLSHLHGFYLGSTAHAITHDLIPVFSQSRAQGFADIRFPSPWNYMDKEKYSFDEKHPDPPFIKKENILFWRGADTEATSTDTSNHPWRGMLRQRLVHLTNYETNSHAILLPTRRGTFAYHLDRPRTIMDELSTTVDIRFTNISNCGMADCAAQMSEFGVMPDIDFRQHWRYKFLFDTDGAGPSGRFIPFLRSNSVVFKSSLFREWYDGRLAAWKHFVPVDLRLHDLFSSLAYFGGYGLNEGSKVTMEAKEKAAEKITRESKVWSEKVLRKEDMEIYLFRLLLEWGRLTDDRRVELGFRMPHKKGAGGKGS</sequence>
<keyword evidence="3" id="KW-0812">Transmembrane</keyword>
<evidence type="ECO:0000259" key="4">
    <source>
        <dbReference type="SMART" id="SM00672"/>
    </source>
</evidence>
<dbReference type="InterPro" id="IPR006598">
    <property type="entry name" value="CAP10"/>
</dbReference>
<dbReference type="EMBL" id="ML996146">
    <property type="protein sequence ID" value="KAF2734536.1"/>
    <property type="molecule type" value="Genomic_DNA"/>
</dbReference>
<dbReference type="Pfam" id="PF05686">
    <property type="entry name" value="Glyco_transf_90"/>
    <property type="match status" value="1"/>
</dbReference>
<gene>
    <name evidence="5" type="ORF">EJ04DRAFT_466374</name>
</gene>
<keyword evidence="6" id="KW-1185">Reference proteome</keyword>
<feature type="transmembrane region" description="Helical" evidence="3">
    <location>
        <begin position="212"/>
        <end position="232"/>
    </location>
</feature>
<keyword evidence="3" id="KW-1133">Transmembrane helix</keyword>
<evidence type="ECO:0000313" key="5">
    <source>
        <dbReference type="EMBL" id="KAF2734536.1"/>
    </source>
</evidence>
<feature type="transmembrane region" description="Helical" evidence="3">
    <location>
        <begin position="132"/>
        <end position="152"/>
    </location>
</feature>
<feature type="transmembrane region" description="Helical" evidence="3">
    <location>
        <begin position="102"/>
        <end position="120"/>
    </location>
</feature>
<feature type="transmembrane region" description="Helical" evidence="3">
    <location>
        <begin position="32"/>
        <end position="50"/>
    </location>
</feature>
<dbReference type="Proteomes" id="UP000799444">
    <property type="component" value="Unassembled WGS sequence"/>
</dbReference>
<keyword evidence="3" id="KW-0472">Membrane</keyword>